<feature type="compositionally biased region" description="Basic and acidic residues" evidence="1">
    <location>
        <begin position="44"/>
        <end position="62"/>
    </location>
</feature>
<feature type="region of interest" description="Disordered" evidence="1">
    <location>
        <begin position="37"/>
        <end position="63"/>
    </location>
</feature>
<protein>
    <recommendedName>
        <fullName evidence="5">DsrE family protein</fullName>
    </recommendedName>
</protein>
<sequence>MRSFESVVKLIAMGAVAVLASTSCTVAQQGGKYWVPNEQSATHRASDVRKSERPRATAETRKRSAFARMHNPATPKGKEHHLILQVNSNDPAAMNLTLNNATNVSDYYKGLGEKVKIEVVTFGPGLHMLREDTSPVKARIEEMALSSPDVSFKACGNTQEKMQKAENKSIPILKQADVVKSGVVRVMELQEKGWSYVKP</sequence>
<comment type="caution">
    <text evidence="3">The sequence shown here is derived from an EMBL/GenBank/DDBJ whole genome shotgun (WGS) entry which is preliminary data.</text>
</comment>
<dbReference type="PANTHER" id="PTHR37691:SF1">
    <property type="entry name" value="BLR3518 PROTEIN"/>
    <property type="match status" value="1"/>
</dbReference>
<evidence type="ECO:0000313" key="3">
    <source>
        <dbReference type="EMBL" id="MVT76298.1"/>
    </source>
</evidence>
<dbReference type="OrthoDB" id="5794490at2"/>
<proteinExistence type="predicted"/>
<dbReference type="PANTHER" id="PTHR37691">
    <property type="entry name" value="BLR3518 PROTEIN"/>
    <property type="match status" value="1"/>
</dbReference>
<evidence type="ECO:0000256" key="2">
    <source>
        <dbReference type="SAM" id="SignalP"/>
    </source>
</evidence>
<name>A0A844TB27_9BRAD</name>
<dbReference type="PROSITE" id="PS51257">
    <property type="entry name" value="PROKAR_LIPOPROTEIN"/>
    <property type="match status" value="1"/>
</dbReference>
<dbReference type="RefSeq" id="WP_157332659.1">
    <property type="nucleotide sequence ID" value="NZ_JANADL010000014.1"/>
</dbReference>
<dbReference type="InterPro" id="IPR027396">
    <property type="entry name" value="DsrEFH-like"/>
</dbReference>
<evidence type="ECO:0008006" key="5">
    <source>
        <dbReference type="Google" id="ProtNLM"/>
    </source>
</evidence>
<keyword evidence="2" id="KW-0732">Signal</keyword>
<dbReference type="AlphaFoldDB" id="A0A844TB27"/>
<dbReference type="Gene3D" id="3.40.1260.10">
    <property type="entry name" value="DsrEFH-like"/>
    <property type="match status" value="1"/>
</dbReference>
<feature type="chain" id="PRO_5032824041" description="DsrE family protein" evidence="2">
    <location>
        <begin position="21"/>
        <end position="199"/>
    </location>
</feature>
<dbReference type="EMBL" id="WQNE01000023">
    <property type="protein sequence ID" value="MVT76298.1"/>
    <property type="molecule type" value="Genomic_DNA"/>
</dbReference>
<feature type="signal peptide" evidence="2">
    <location>
        <begin position="1"/>
        <end position="20"/>
    </location>
</feature>
<evidence type="ECO:0000313" key="4">
    <source>
        <dbReference type="Proteomes" id="UP000449969"/>
    </source>
</evidence>
<dbReference type="Proteomes" id="UP000449969">
    <property type="component" value="Unassembled WGS sequence"/>
</dbReference>
<organism evidence="3 4">
    <name type="scientific">Bradyrhizobium cajani</name>
    <dbReference type="NCBI Taxonomy" id="1928661"/>
    <lineage>
        <taxon>Bacteria</taxon>
        <taxon>Pseudomonadati</taxon>
        <taxon>Pseudomonadota</taxon>
        <taxon>Alphaproteobacteria</taxon>
        <taxon>Hyphomicrobiales</taxon>
        <taxon>Nitrobacteraceae</taxon>
        <taxon>Bradyrhizobium</taxon>
    </lineage>
</organism>
<gene>
    <name evidence="3" type="ORF">GPL20_25135</name>
</gene>
<evidence type="ECO:0000256" key="1">
    <source>
        <dbReference type="SAM" id="MobiDB-lite"/>
    </source>
</evidence>
<keyword evidence="4" id="KW-1185">Reference proteome</keyword>
<accession>A0A844TB27</accession>
<dbReference type="SUPFAM" id="SSF75169">
    <property type="entry name" value="DsrEFH-like"/>
    <property type="match status" value="1"/>
</dbReference>
<reference evidence="3 4" key="1">
    <citation type="submission" date="2019-12" db="EMBL/GenBank/DDBJ databases">
        <title>Draft genome sequences Bradyrhizobium cajani AMBPC1010, Bradyrhizobium pachyrhizi AMBPC1040 and Bradyrhizobium yuanmingense ALSPC3051, three plant growth promoting strains isolated from nodules of Cajanus cajan L. in Dominican Republic.</title>
        <authorList>
            <person name="Flores-Felix J.D."/>
            <person name="Araujo J."/>
            <person name="Diaz-Alcantara C."/>
            <person name="Gonzalez-Andres F."/>
            <person name="Velazquez E."/>
        </authorList>
    </citation>
    <scope>NUCLEOTIDE SEQUENCE [LARGE SCALE GENOMIC DNA]</scope>
    <source>
        <strain evidence="3 4">1010</strain>
    </source>
</reference>